<dbReference type="InterPro" id="IPR013655">
    <property type="entry name" value="PAS_fold_3"/>
</dbReference>
<name>A0ABT9I5F6_9GAMM</name>
<accession>A0ABT9I5F6</accession>
<dbReference type="InterPro" id="IPR001610">
    <property type="entry name" value="PAC"/>
</dbReference>
<evidence type="ECO:0000256" key="3">
    <source>
        <dbReference type="ARBA" id="ARBA00022553"/>
    </source>
</evidence>
<feature type="domain" description="PAC" evidence="7">
    <location>
        <begin position="82"/>
        <end position="135"/>
    </location>
</feature>
<dbReference type="InterPro" id="IPR000700">
    <property type="entry name" value="PAS-assoc_C"/>
</dbReference>
<feature type="domain" description="PAS" evidence="6">
    <location>
        <begin position="266"/>
        <end position="338"/>
    </location>
</feature>
<dbReference type="SUPFAM" id="SSF55785">
    <property type="entry name" value="PYP-like sensor domain (PAS domain)"/>
    <property type="match status" value="3"/>
</dbReference>
<sequence>MSLSDKEKLNELIAANNIATWEWHIPSGDTVFNNHWAEMVGYQLQELMPFSLTIWRNLLHPADLAKAEKALDEHFNAVTPFYDVEARMQHKQGHWVWVRMRGRVVQRDVEGKPILMFGTHCDITTDKQAKFAEQQHKHTYDLLIRTGDIANIGTWEVTMPPTSPRWDTVTRRIHQVEDDFNCDMARAIEFYQEGESRERIAKVFSAAVNEAVTFDEEFEIVTARDELRWVRTIGIPEFHDGECIRVYGLFQDITQVKTAYDSLQSLSSTLYNVMDAASEIAIIATDLEGVITLFNRGAELMLGYKADELVGKHTPMQFHDSDEVTLRAKELREEFQVPITGIDVFAYLPRRDGKESRRWIYRCKHGTELWVQLVVTPMYNAQKQLTGYLGMARDITLQEHISFE</sequence>
<dbReference type="PROSITE" id="PS50113">
    <property type="entry name" value="PAC"/>
    <property type="match status" value="3"/>
</dbReference>
<dbReference type="Proteomes" id="UP001231109">
    <property type="component" value="Unassembled WGS sequence"/>
</dbReference>
<dbReference type="InterPro" id="IPR000014">
    <property type="entry name" value="PAS"/>
</dbReference>
<evidence type="ECO:0000259" key="7">
    <source>
        <dbReference type="PROSITE" id="PS50113"/>
    </source>
</evidence>
<evidence type="ECO:0000259" key="6">
    <source>
        <dbReference type="PROSITE" id="PS50112"/>
    </source>
</evidence>
<evidence type="ECO:0000256" key="1">
    <source>
        <dbReference type="ARBA" id="ARBA00000085"/>
    </source>
</evidence>
<evidence type="ECO:0000256" key="5">
    <source>
        <dbReference type="ARBA" id="ARBA00022777"/>
    </source>
</evidence>
<feature type="domain" description="PAC" evidence="7">
    <location>
        <begin position="214"/>
        <end position="265"/>
    </location>
</feature>
<keyword evidence="3" id="KW-0597">Phosphoprotein</keyword>
<dbReference type="PANTHER" id="PTHR43304:SF1">
    <property type="entry name" value="PAC DOMAIN-CONTAINING PROTEIN"/>
    <property type="match status" value="1"/>
</dbReference>
<comment type="caution">
    <text evidence="8">The sequence shown here is derived from an EMBL/GenBank/DDBJ whole genome shotgun (WGS) entry which is preliminary data.</text>
</comment>
<dbReference type="CDD" id="cd00130">
    <property type="entry name" value="PAS"/>
    <property type="match status" value="2"/>
</dbReference>
<dbReference type="InterPro" id="IPR052162">
    <property type="entry name" value="Sensor_kinase/Photoreceptor"/>
</dbReference>
<dbReference type="Pfam" id="PF00989">
    <property type="entry name" value="PAS"/>
    <property type="match status" value="1"/>
</dbReference>
<protein>
    <recommendedName>
        <fullName evidence="2">histidine kinase</fullName>
        <ecNumber evidence="2">2.7.13.3</ecNumber>
    </recommendedName>
</protein>
<keyword evidence="5" id="KW-0418">Kinase</keyword>
<dbReference type="RefSeq" id="WP_305977731.1">
    <property type="nucleotide sequence ID" value="NZ_JAPJDZ010000220.1"/>
</dbReference>
<organism evidence="8 9">
    <name type="scientific">Rheinheimera baltica</name>
    <dbReference type="NCBI Taxonomy" id="67576"/>
    <lineage>
        <taxon>Bacteria</taxon>
        <taxon>Pseudomonadati</taxon>
        <taxon>Pseudomonadota</taxon>
        <taxon>Gammaproteobacteria</taxon>
        <taxon>Chromatiales</taxon>
        <taxon>Chromatiaceae</taxon>
        <taxon>Rheinheimera</taxon>
    </lineage>
</organism>
<feature type="domain" description="PAC" evidence="7">
    <location>
        <begin position="354"/>
        <end position="404"/>
    </location>
</feature>
<dbReference type="Gene3D" id="3.30.450.20">
    <property type="entry name" value="PAS domain"/>
    <property type="match status" value="3"/>
</dbReference>
<evidence type="ECO:0000313" key="8">
    <source>
        <dbReference type="EMBL" id="MDP5138617.1"/>
    </source>
</evidence>
<dbReference type="SMART" id="SM00091">
    <property type="entry name" value="PAS"/>
    <property type="match status" value="2"/>
</dbReference>
<dbReference type="PROSITE" id="PS50112">
    <property type="entry name" value="PAS"/>
    <property type="match status" value="1"/>
</dbReference>
<dbReference type="InterPro" id="IPR013767">
    <property type="entry name" value="PAS_fold"/>
</dbReference>
<dbReference type="EMBL" id="JAPJDZ010000220">
    <property type="protein sequence ID" value="MDP5138617.1"/>
    <property type="molecule type" value="Genomic_DNA"/>
</dbReference>
<dbReference type="InterPro" id="IPR035965">
    <property type="entry name" value="PAS-like_dom_sf"/>
</dbReference>
<evidence type="ECO:0000313" key="9">
    <source>
        <dbReference type="Proteomes" id="UP001231109"/>
    </source>
</evidence>
<gene>
    <name evidence="8" type="ORF">ORJ04_21960</name>
</gene>
<evidence type="ECO:0000256" key="2">
    <source>
        <dbReference type="ARBA" id="ARBA00012438"/>
    </source>
</evidence>
<dbReference type="PANTHER" id="PTHR43304">
    <property type="entry name" value="PHYTOCHROME-LIKE PROTEIN CPH1"/>
    <property type="match status" value="1"/>
</dbReference>
<feature type="non-terminal residue" evidence="8">
    <location>
        <position position="404"/>
    </location>
</feature>
<proteinExistence type="predicted"/>
<reference evidence="8 9" key="1">
    <citation type="submission" date="2022-11" db="EMBL/GenBank/DDBJ databases">
        <title>Viruses from the air-sea interface of a natural surface slick.</title>
        <authorList>
            <person name="Rahlff J."/>
            <person name="Holmfeldt K."/>
        </authorList>
    </citation>
    <scope>NUCLEOTIDE SEQUENCE [LARGE SCALE GENOMIC DNA]</scope>
    <source>
        <strain evidence="8 9">SMS4</strain>
    </source>
</reference>
<dbReference type="Pfam" id="PF08447">
    <property type="entry name" value="PAS_3"/>
    <property type="match status" value="1"/>
</dbReference>
<dbReference type="EC" id="2.7.13.3" evidence="2"/>
<dbReference type="SMART" id="SM00086">
    <property type="entry name" value="PAC"/>
    <property type="match status" value="3"/>
</dbReference>
<dbReference type="NCBIfam" id="TIGR00229">
    <property type="entry name" value="sensory_box"/>
    <property type="match status" value="2"/>
</dbReference>
<comment type="catalytic activity">
    <reaction evidence="1">
        <text>ATP + protein L-histidine = ADP + protein N-phospho-L-histidine.</text>
        <dbReference type="EC" id="2.7.13.3"/>
    </reaction>
</comment>
<keyword evidence="9" id="KW-1185">Reference proteome</keyword>
<keyword evidence="4" id="KW-0808">Transferase</keyword>
<evidence type="ECO:0000256" key="4">
    <source>
        <dbReference type="ARBA" id="ARBA00022679"/>
    </source>
</evidence>